<dbReference type="InterPro" id="IPR000847">
    <property type="entry name" value="LysR_HTH_N"/>
</dbReference>
<dbReference type="AlphaFoldDB" id="A0A5Y5BYP0"/>
<protein>
    <submittedName>
        <fullName evidence="5">LysR family transcriptional regulator</fullName>
    </submittedName>
</protein>
<dbReference type="InterPro" id="IPR036390">
    <property type="entry name" value="WH_DNA-bd_sf"/>
</dbReference>
<dbReference type="Gene3D" id="1.10.10.10">
    <property type="entry name" value="Winged helix-like DNA-binding domain superfamily/Winged helix DNA-binding domain"/>
    <property type="match status" value="1"/>
</dbReference>
<evidence type="ECO:0000256" key="2">
    <source>
        <dbReference type="ARBA" id="ARBA00023015"/>
    </source>
</evidence>
<dbReference type="PROSITE" id="PS50931">
    <property type="entry name" value="HTH_LYSR"/>
    <property type="match status" value="1"/>
</dbReference>
<comment type="similarity">
    <text evidence="1">Belongs to the LysR transcriptional regulatory family.</text>
</comment>
<evidence type="ECO:0000259" key="4">
    <source>
        <dbReference type="PROSITE" id="PS50931"/>
    </source>
</evidence>
<dbReference type="PANTHER" id="PTHR30126:SF84">
    <property type="entry name" value="HTH-TYPE TRANSCRIPTIONAL REGULATOR PTXR"/>
    <property type="match status" value="1"/>
</dbReference>
<dbReference type="GO" id="GO:0000976">
    <property type="term" value="F:transcription cis-regulatory region binding"/>
    <property type="evidence" value="ECO:0007669"/>
    <property type="project" value="TreeGrafter"/>
</dbReference>
<dbReference type="Pfam" id="PF00126">
    <property type="entry name" value="HTH_1"/>
    <property type="match status" value="1"/>
</dbReference>
<evidence type="ECO:0000256" key="1">
    <source>
        <dbReference type="ARBA" id="ARBA00009437"/>
    </source>
</evidence>
<evidence type="ECO:0000256" key="3">
    <source>
        <dbReference type="ARBA" id="ARBA00023163"/>
    </source>
</evidence>
<comment type="caution">
    <text evidence="5">The sequence shown here is derived from an EMBL/GenBank/DDBJ whole genome shotgun (WGS) entry which is preliminary data.</text>
</comment>
<reference evidence="5" key="1">
    <citation type="submission" date="2019-08" db="EMBL/GenBank/DDBJ databases">
        <authorList>
            <consortium name="PulseNet: The National Subtyping Network for Foodborne Disease Surveillance"/>
            <person name="Tarr C.L."/>
            <person name="Trees E."/>
            <person name="Katz L.S."/>
            <person name="Carleton-Romer H.A."/>
            <person name="Stroika S."/>
            <person name="Kucerova Z."/>
            <person name="Roache K.F."/>
            <person name="Sabol A.L."/>
            <person name="Besser J."/>
            <person name="Gerner-Smidt P."/>
        </authorList>
    </citation>
    <scope>NUCLEOTIDE SEQUENCE</scope>
    <source>
        <strain evidence="5">PNUSAS086062</strain>
    </source>
</reference>
<dbReference type="PANTHER" id="PTHR30126">
    <property type="entry name" value="HTH-TYPE TRANSCRIPTIONAL REGULATOR"/>
    <property type="match status" value="1"/>
</dbReference>
<accession>A0A5Y5BYP0</accession>
<feature type="non-terminal residue" evidence="5">
    <location>
        <position position="70"/>
    </location>
</feature>
<gene>
    <name evidence="5" type="ORF">FRI24_22065</name>
</gene>
<dbReference type="GO" id="GO:0003700">
    <property type="term" value="F:DNA-binding transcription factor activity"/>
    <property type="evidence" value="ECO:0007669"/>
    <property type="project" value="InterPro"/>
</dbReference>
<name>A0A5Y5BYP0_SALER</name>
<dbReference type="PRINTS" id="PR00039">
    <property type="entry name" value="HTHLYSR"/>
</dbReference>
<keyword evidence="3" id="KW-0804">Transcription</keyword>
<organism evidence="5">
    <name type="scientific">Salmonella enterica</name>
    <name type="common">Salmonella choleraesuis</name>
    <dbReference type="NCBI Taxonomy" id="28901"/>
    <lineage>
        <taxon>Bacteria</taxon>
        <taxon>Pseudomonadati</taxon>
        <taxon>Pseudomonadota</taxon>
        <taxon>Gammaproteobacteria</taxon>
        <taxon>Enterobacterales</taxon>
        <taxon>Enterobacteriaceae</taxon>
        <taxon>Salmonella</taxon>
    </lineage>
</organism>
<proteinExistence type="inferred from homology"/>
<dbReference type="InterPro" id="IPR036388">
    <property type="entry name" value="WH-like_DNA-bd_sf"/>
</dbReference>
<evidence type="ECO:0000313" key="5">
    <source>
        <dbReference type="EMBL" id="ECK3240816.1"/>
    </source>
</evidence>
<feature type="domain" description="HTH lysR-type" evidence="4">
    <location>
        <begin position="5"/>
        <end position="62"/>
    </location>
</feature>
<dbReference type="SUPFAM" id="SSF46785">
    <property type="entry name" value="Winged helix' DNA-binding domain"/>
    <property type="match status" value="1"/>
</dbReference>
<dbReference type="EMBL" id="AAJBKL010000066">
    <property type="protein sequence ID" value="ECK3240816.1"/>
    <property type="molecule type" value="Genomic_DNA"/>
</dbReference>
<keyword evidence="2" id="KW-0805">Transcription regulation</keyword>
<sequence>MTIPLTIKQIEMLVKASESKGLSEAARLLNLSPSAISKGLAALEENLGVALIKRTTRNFQLTEAGEFFVA</sequence>